<keyword evidence="2" id="KW-1185">Reference proteome</keyword>
<proteinExistence type="predicted"/>
<organism evidence="1 2">
    <name type="scientific">Ramlibacter monticola</name>
    <dbReference type="NCBI Taxonomy" id="1926872"/>
    <lineage>
        <taxon>Bacteria</taxon>
        <taxon>Pseudomonadati</taxon>
        <taxon>Pseudomonadota</taxon>
        <taxon>Betaproteobacteria</taxon>
        <taxon>Burkholderiales</taxon>
        <taxon>Comamonadaceae</taxon>
        <taxon>Ramlibacter</taxon>
    </lineage>
</organism>
<evidence type="ECO:0000313" key="2">
    <source>
        <dbReference type="Proteomes" id="UP000599109"/>
    </source>
</evidence>
<dbReference type="RefSeq" id="WP_201674433.1">
    <property type="nucleotide sequence ID" value="NZ_JAEQNE010000002.1"/>
</dbReference>
<reference evidence="1 2" key="1">
    <citation type="journal article" date="2017" name="Int. J. Syst. Evol. Microbiol.">
        <title>Ramlibacter monticola sp. nov., isolated from forest soil.</title>
        <authorList>
            <person name="Chaudhary D.K."/>
            <person name="Kim J."/>
        </authorList>
    </citation>
    <scope>NUCLEOTIDE SEQUENCE [LARGE SCALE GENOMIC DNA]</scope>
    <source>
        <strain evidence="1 2">KACC 19175</strain>
    </source>
</reference>
<protein>
    <submittedName>
        <fullName evidence="1">Uncharacterized protein</fullName>
    </submittedName>
</protein>
<comment type="caution">
    <text evidence="1">The sequence shown here is derived from an EMBL/GenBank/DDBJ whole genome shotgun (WGS) entry which is preliminary data.</text>
</comment>
<gene>
    <name evidence="1" type="ORF">JJ685_11890</name>
</gene>
<accession>A0A937CST9</accession>
<sequence length="185" mass="21075">MQLNVKQRGDHVATFRWIEVRCMEMLARWVPMTPETEVKLAFGTHIWDLAQHADSLGKRTHELRLPAQYSLEPASGYVRFLSDLAETSASDRRVAAFYDCLLPALERRYRDYLGRVDSLLDGPTLRIIDHILFDLARMKTEGQALREELPAVASTDAAWLDALRRHELEFTEIVVGRPAEQAAAA</sequence>
<dbReference type="Proteomes" id="UP000599109">
    <property type="component" value="Unassembled WGS sequence"/>
</dbReference>
<dbReference type="EMBL" id="JAEQNE010000002">
    <property type="protein sequence ID" value="MBL0391830.1"/>
    <property type="molecule type" value="Genomic_DNA"/>
</dbReference>
<dbReference type="AlphaFoldDB" id="A0A937CST9"/>
<evidence type="ECO:0000313" key="1">
    <source>
        <dbReference type="EMBL" id="MBL0391830.1"/>
    </source>
</evidence>
<name>A0A937CST9_9BURK</name>